<proteinExistence type="predicted"/>
<protein>
    <recommendedName>
        <fullName evidence="3">Phage tail protein</fullName>
    </recommendedName>
</protein>
<organism evidence="1 2">
    <name type="scientific">Butyricicoccus faecihominis</name>
    <dbReference type="NCBI Taxonomy" id="1712515"/>
    <lineage>
        <taxon>Bacteria</taxon>
        <taxon>Bacillati</taxon>
        <taxon>Bacillota</taxon>
        <taxon>Clostridia</taxon>
        <taxon>Eubacteriales</taxon>
        <taxon>Butyricicoccaceae</taxon>
        <taxon>Butyricicoccus</taxon>
    </lineage>
</organism>
<evidence type="ECO:0000313" key="2">
    <source>
        <dbReference type="Proteomes" id="UP000620147"/>
    </source>
</evidence>
<evidence type="ECO:0000313" key="1">
    <source>
        <dbReference type="EMBL" id="GFO88333.1"/>
    </source>
</evidence>
<name>A0ABQ1E061_9FIRM</name>
<comment type="caution">
    <text evidence="1">The sequence shown here is derived from an EMBL/GenBank/DDBJ whole genome shotgun (WGS) entry which is preliminary data.</text>
</comment>
<keyword evidence="2" id="KW-1185">Reference proteome</keyword>
<dbReference type="RefSeq" id="WP_188885744.1">
    <property type="nucleotide sequence ID" value="NZ_BLYJ01000017.1"/>
</dbReference>
<reference evidence="1 2" key="1">
    <citation type="submission" date="2020-06" db="EMBL/GenBank/DDBJ databases">
        <title>Characterization of fructooligosaccharide metabolism and fructooligosaccharide-degrading enzymes in human commensal butyrate producers.</title>
        <authorList>
            <person name="Tanno H."/>
            <person name="Fujii T."/>
            <person name="Hirano K."/>
            <person name="Maeno S."/>
            <person name="Tonozuka T."/>
            <person name="Sakamoto M."/>
            <person name="Ohkuma M."/>
            <person name="Tochio T."/>
            <person name="Endo A."/>
        </authorList>
    </citation>
    <scope>NUCLEOTIDE SEQUENCE [LARGE SCALE GENOMIC DNA]</scope>
    <source>
        <strain evidence="1 2">JCM 31056</strain>
    </source>
</reference>
<gene>
    <name evidence="1" type="ORF">BUFA31_14970</name>
</gene>
<dbReference type="EMBL" id="BLYJ01000017">
    <property type="protein sequence ID" value="GFO88333.1"/>
    <property type="molecule type" value="Genomic_DNA"/>
</dbReference>
<evidence type="ECO:0008006" key="3">
    <source>
        <dbReference type="Google" id="ProtNLM"/>
    </source>
</evidence>
<sequence length="639" mass="71963">MPRKVTVPDFTESDEGTKHYKRFKGLDYSTDETQIDDSRSPRAVNVIADEGGFPERRYGWRTLLQFSDADGKAVPVAGIFPYENDSDEENLTLIVHAGSKLYAVKLDTDYKEVKDSRKELLDKLNSGGRSQGFYMHGKLFILTGEHYVVYDGKTAVHAVDDNAYCPLTSYQRKATGGGETYENVNMLCKWRKNRFIGDGTSTTYQLDVTGIDKDCTPTAAYLNGSAITVKSYDAEKGTVTFETAPSAPENAGISNFEVKFAKTTEDRKKVLGCTIFAIYGMDGSSNRVFISGNKEHAAMEWFSGLSDPTYFPDINYSVVGSSDFPIMCYLKAQGELLLIKKDNRQEGTIWHHSGAMLNDVATFPLKEGVPGYGAIAKYSSANLNDDPLYLSPRGVYAPTTTYYNNMQVRQLFCRSRRVNPKLCKERRLADAVAACWRGWYVLVIDGCAYVADGNQDKADNGYEWYYWTNVPAKVLCSHEQALYFGTEDGRVCRFNDDLVDENNDIMMNAFSDDGAAIHTEWATKLDTMNTPMILKTMPKRGSGVHLKAYTRSAVEIWVRLETDHGTLMKRVTADRLNFHYIGFERFPFGTVVNSIIPFLFKRKGWKAIQVILQSDTVDEGFGVHEVVIRYFIAKYAKRQ</sequence>
<dbReference type="Proteomes" id="UP000620147">
    <property type="component" value="Unassembled WGS sequence"/>
</dbReference>
<accession>A0ABQ1E061</accession>